<dbReference type="InterPro" id="IPR057314">
    <property type="entry name" value="PUB2-4-like_N"/>
</dbReference>
<evidence type="ECO:0000259" key="1">
    <source>
        <dbReference type="Pfam" id="PF25240"/>
    </source>
</evidence>
<proteinExistence type="predicted"/>
<feature type="domain" description="PUB2-4-like N-terminal" evidence="1">
    <location>
        <begin position="5"/>
        <end position="126"/>
    </location>
</feature>
<dbReference type="EMBL" id="SWLB01000014">
    <property type="protein sequence ID" value="KAF3329353.1"/>
    <property type="molecule type" value="Genomic_DNA"/>
</dbReference>
<evidence type="ECO:0000313" key="2">
    <source>
        <dbReference type="EMBL" id="KAF3329353.1"/>
    </source>
</evidence>
<sequence>MRMEVSALYKLQDSVSKLESLCSSENARTDLIQKYCLDISEILSILKPVLDKIDTEISPDEKLNEEVAMLQAVVSEARELIGSWNSLMSKIYFAFQIEPLVENIHTYSVKLCQAIASLPESSATTSDTFLSIEVINIYSSVVSPFMQMMILYFA</sequence>
<protein>
    <submittedName>
        <fullName evidence="2">U-box domain-containing protein 4-like isoform X3</fullName>
    </submittedName>
</protein>
<comment type="caution">
    <text evidence="2">The sequence shown here is derived from an EMBL/GenBank/DDBJ whole genome shotgun (WGS) entry which is preliminary data.</text>
</comment>
<evidence type="ECO:0000313" key="3">
    <source>
        <dbReference type="Proteomes" id="UP000623129"/>
    </source>
</evidence>
<dbReference type="OrthoDB" id="10565905at2759"/>
<reference evidence="2" key="1">
    <citation type="submission" date="2020-01" db="EMBL/GenBank/DDBJ databases">
        <title>Genome sequence of Kobresia littledalei, the first chromosome-level genome in the family Cyperaceae.</title>
        <authorList>
            <person name="Qu G."/>
        </authorList>
    </citation>
    <scope>NUCLEOTIDE SEQUENCE</scope>
    <source>
        <strain evidence="2">C.B.Clarke</strain>
        <tissue evidence="2">Leaf</tissue>
    </source>
</reference>
<gene>
    <name evidence="2" type="ORF">FCM35_KLT04684</name>
</gene>
<keyword evidence="3" id="KW-1185">Reference proteome</keyword>
<accession>A0A833VNJ7</accession>
<name>A0A833VNJ7_9POAL</name>
<dbReference type="Proteomes" id="UP000623129">
    <property type="component" value="Unassembled WGS sequence"/>
</dbReference>
<dbReference type="AlphaFoldDB" id="A0A833VNJ7"/>
<dbReference type="Pfam" id="PF25240">
    <property type="entry name" value="PUB2_N"/>
    <property type="match status" value="1"/>
</dbReference>
<organism evidence="2 3">
    <name type="scientific">Carex littledalei</name>
    <dbReference type="NCBI Taxonomy" id="544730"/>
    <lineage>
        <taxon>Eukaryota</taxon>
        <taxon>Viridiplantae</taxon>
        <taxon>Streptophyta</taxon>
        <taxon>Embryophyta</taxon>
        <taxon>Tracheophyta</taxon>
        <taxon>Spermatophyta</taxon>
        <taxon>Magnoliopsida</taxon>
        <taxon>Liliopsida</taxon>
        <taxon>Poales</taxon>
        <taxon>Cyperaceae</taxon>
        <taxon>Cyperoideae</taxon>
        <taxon>Cariceae</taxon>
        <taxon>Carex</taxon>
        <taxon>Carex subgen. Euthyceras</taxon>
    </lineage>
</organism>